<dbReference type="STRING" id="465721.ACG33_08750"/>
<dbReference type="EMBL" id="CP011971">
    <property type="protein sequence ID" value="AMN47181.1"/>
    <property type="molecule type" value="Genomic_DNA"/>
</dbReference>
<dbReference type="AlphaFoldDB" id="A0A127FC30"/>
<evidence type="ECO:0008006" key="3">
    <source>
        <dbReference type="Google" id="ProtNLM"/>
    </source>
</evidence>
<evidence type="ECO:0000313" key="2">
    <source>
        <dbReference type="Proteomes" id="UP000070250"/>
    </source>
</evidence>
<name>A0A127FC30_STEDE</name>
<proteinExistence type="predicted"/>
<gene>
    <name evidence="1" type="ORF">ACG33_08750</name>
</gene>
<protein>
    <recommendedName>
        <fullName evidence="3">Growth inhibitor PemK</fullName>
    </recommendedName>
</protein>
<evidence type="ECO:0000313" key="1">
    <source>
        <dbReference type="EMBL" id="AMN47181.1"/>
    </source>
</evidence>
<sequence>MTIPEPSPGLVVRYDYLWSREAAAGRIQGKERPACLVVASDSDTKPRFVVLLPITHSPPLGDTVAVEIPAKVRKAIGLDDAPSWIVVSEYNVDEWPNAGLAPLPGRPDLYAYGFIPPGLFATIKARLVALAREKKSEAVNRT</sequence>
<dbReference type="RefSeq" id="WP_066920436.1">
    <property type="nucleotide sequence ID" value="NZ_CP011971.1"/>
</dbReference>
<organism evidence="1 2">
    <name type="scientific">Steroidobacter denitrificans</name>
    <dbReference type="NCBI Taxonomy" id="465721"/>
    <lineage>
        <taxon>Bacteria</taxon>
        <taxon>Pseudomonadati</taxon>
        <taxon>Pseudomonadota</taxon>
        <taxon>Gammaproteobacteria</taxon>
        <taxon>Steroidobacterales</taxon>
        <taxon>Steroidobacteraceae</taxon>
        <taxon>Steroidobacter</taxon>
    </lineage>
</organism>
<keyword evidence="2" id="KW-1185">Reference proteome</keyword>
<accession>A0A127FC30</accession>
<dbReference type="Proteomes" id="UP000070250">
    <property type="component" value="Chromosome"/>
</dbReference>
<dbReference type="OrthoDB" id="7432864at2"/>
<reference evidence="1 2" key="1">
    <citation type="submission" date="2015-06" db="EMBL/GenBank/DDBJ databases">
        <title>A Comprehensive Approach to Explore the Metabolic and Phylogenetic Diversity of Bacterial Steroid Degradation in the Environment: Testosterone as an Example.</title>
        <authorList>
            <person name="Yang F.-C."/>
            <person name="Chen Y.-L."/>
            <person name="Yu C.-P."/>
            <person name="Tang S.-L."/>
            <person name="Wang P.-H."/>
            <person name="Ismail W."/>
            <person name="Wang C.-H."/>
            <person name="Yang C.-Y."/>
            <person name="Chiang Y.-R."/>
        </authorList>
    </citation>
    <scope>NUCLEOTIDE SEQUENCE [LARGE SCALE GENOMIC DNA]</scope>
    <source>
        <strain evidence="1 2">DSM 18526</strain>
    </source>
</reference>
<dbReference type="KEGG" id="sdf:ACG33_08750"/>